<evidence type="ECO:0000256" key="4">
    <source>
        <dbReference type="ARBA" id="ARBA00023125"/>
    </source>
</evidence>
<name>A0A9D7FBX6_9RHOO</name>
<dbReference type="Gene3D" id="1.10.10.10">
    <property type="entry name" value="Winged helix-like DNA-binding domain superfamily/Winged helix DNA-binding domain"/>
    <property type="match status" value="1"/>
</dbReference>
<dbReference type="PANTHER" id="PTHR44688:SF16">
    <property type="entry name" value="DNA-BINDING TRANSCRIPTIONAL ACTIVATOR DEVR_DOSR"/>
    <property type="match status" value="1"/>
</dbReference>
<proteinExistence type="predicted"/>
<dbReference type="PRINTS" id="PR00038">
    <property type="entry name" value="HTHLUXR"/>
</dbReference>
<dbReference type="PROSITE" id="PS00622">
    <property type="entry name" value="HTH_LUXR_1"/>
    <property type="match status" value="1"/>
</dbReference>
<evidence type="ECO:0000313" key="9">
    <source>
        <dbReference type="EMBL" id="MBK7422817.1"/>
    </source>
</evidence>
<keyword evidence="1 6" id="KW-0597">Phosphoprotein</keyword>
<protein>
    <submittedName>
        <fullName evidence="9">Response regulator transcription factor</fullName>
    </submittedName>
</protein>
<evidence type="ECO:0000259" key="8">
    <source>
        <dbReference type="PROSITE" id="PS50110"/>
    </source>
</evidence>
<evidence type="ECO:0000256" key="1">
    <source>
        <dbReference type="ARBA" id="ARBA00022553"/>
    </source>
</evidence>
<evidence type="ECO:0000313" key="10">
    <source>
        <dbReference type="Proteomes" id="UP000886602"/>
    </source>
</evidence>
<evidence type="ECO:0000256" key="6">
    <source>
        <dbReference type="PROSITE-ProRule" id="PRU00169"/>
    </source>
</evidence>
<dbReference type="PROSITE" id="PS50043">
    <property type="entry name" value="HTH_LUXR_2"/>
    <property type="match status" value="1"/>
</dbReference>
<dbReference type="EMBL" id="JADJNC010000009">
    <property type="protein sequence ID" value="MBK7422817.1"/>
    <property type="molecule type" value="Genomic_DNA"/>
</dbReference>
<keyword evidence="5" id="KW-0804">Transcription</keyword>
<dbReference type="GO" id="GO:0000160">
    <property type="term" value="P:phosphorelay signal transduction system"/>
    <property type="evidence" value="ECO:0007669"/>
    <property type="project" value="UniProtKB-KW"/>
</dbReference>
<dbReference type="GO" id="GO:0003677">
    <property type="term" value="F:DNA binding"/>
    <property type="evidence" value="ECO:0007669"/>
    <property type="project" value="UniProtKB-KW"/>
</dbReference>
<dbReference type="CDD" id="cd17537">
    <property type="entry name" value="REC_FixJ"/>
    <property type="match status" value="1"/>
</dbReference>
<feature type="domain" description="HTH luxR-type" evidence="7">
    <location>
        <begin position="143"/>
        <end position="208"/>
    </location>
</feature>
<organism evidence="9 10">
    <name type="scientific">Candidatus Propionivibrio dominans</name>
    <dbReference type="NCBI Taxonomy" id="2954373"/>
    <lineage>
        <taxon>Bacteria</taxon>
        <taxon>Pseudomonadati</taxon>
        <taxon>Pseudomonadota</taxon>
        <taxon>Betaproteobacteria</taxon>
        <taxon>Rhodocyclales</taxon>
        <taxon>Rhodocyclaceae</taxon>
        <taxon>Propionivibrio</taxon>
    </lineage>
</organism>
<dbReference type="SMART" id="SM00421">
    <property type="entry name" value="HTH_LUXR"/>
    <property type="match status" value="1"/>
</dbReference>
<dbReference type="CDD" id="cd06170">
    <property type="entry name" value="LuxR_C_like"/>
    <property type="match status" value="1"/>
</dbReference>
<evidence type="ECO:0000259" key="7">
    <source>
        <dbReference type="PROSITE" id="PS50043"/>
    </source>
</evidence>
<comment type="caution">
    <text evidence="9">The sequence shown here is derived from an EMBL/GenBank/DDBJ whole genome shotgun (WGS) entry which is preliminary data.</text>
</comment>
<keyword evidence="2" id="KW-0902">Two-component regulatory system</keyword>
<evidence type="ECO:0000256" key="5">
    <source>
        <dbReference type="ARBA" id="ARBA00023163"/>
    </source>
</evidence>
<feature type="domain" description="Response regulatory" evidence="8">
    <location>
        <begin position="9"/>
        <end position="123"/>
    </location>
</feature>
<dbReference type="Pfam" id="PF00072">
    <property type="entry name" value="Response_reg"/>
    <property type="match status" value="1"/>
</dbReference>
<dbReference type="SUPFAM" id="SSF52172">
    <property type="entry name" value="CheY-like"/>
    <property type="match status" value="1"/>
</dbReference>
<keyword evidence="4" id="KW-0238">DNA-binding</keyword>
<dbReference type="Gene3D" id="3.40.50.2300">
    <property type="match status" value="1"/>
</dbReference>
<dbReference type="PANTHER" id="PTHR44688">
    <property type="entry name" value="DNA-BINDING TRANSCRIPTIONAL ACTIVATOR DEVR_DOSR"/>
    <property type="match status" value="1"/>
</dbReference>
<gene>
    <name evidence="9" type="ORF">IPJ48_06790</name>
</gene>
<dbReference type="GO" id="GO:0006355">
    <property type="term" value="P:regulation of DNA-templated transcription"/>
    <property type="evidence" value="ECO:0007669"/>
    <property type="project" value="InterPro"/>
</dbReference>
<dbReference type="PROSITE" id="PS50110">
    <property type="entry name" value="RESPONSE_REGULATORY"/>
    <property type="match status" value="1"/>
</dbReference>
<evidence type="ECO:0000256" key="2">
    <source>
        <dbReference type="ARBA" id="ARBA00023012"/>
    </source>
</evidence>
<feature type="modified residue" description="4-aspartylphosphate" evidence="6">
    <location>
        <position position="58"/>
    </location>
</feature>
<sequence length="211" mass="23650">MKLHDNGNTVFVVDDDAAVCDALGMLLRTAGMEVETFRSAASFLKELRPGQTGCLVLDIRMPGMSGLDLQDELHRRKIYIPIVFLTGHGDVPMAVRALKKGAVDFIEKPHEAERLVLAVLNALRMDDERRKQTNRHGDLSLDLATRLATLSEREREVLNRILEGKQTRQITDELCISVKTVEFHRARIREKLGVTTQAQLFSLFIASEGDA</sequence>
<dbReference type="SMART" id="SM00448">
    <property type="entry name" value="REC"/>
    <property type="match status" value="1"/>
</dbReference>
<dbReference type="InterPro" id="IPR001789">
    <property type="entry name" value="Sig_transdc_resp-reg_receiver"/>
</dbReference>
<dbReference type="Pfam" id="PF00196">
    <property type="entry name" value="GerE"/>
    <property type="match status" value="1"/>
</dbReference>
<evidence type="ECO:0000256" key="3">
    <source>
        <dbReference type="ARBA" id="ARBA00023015"/>
    </source>
</evidence>
<keyword evidence="3" id="KW-0805">Transcription regulation</keyword>
<dbReference type="InterPro" id="IPR000792">
    <property type="entry name" value="Tscrpt_reg_LuxR_C"/>
</dbReference>
<dbReference type="SUPFAM" id="SSF46894">
    <property type="entry name" value="C-terminal effector domain of the bipartite response regulators"/>
    <property type="match status" value="1"/>
</dbReference>
<accession>A0A9D7FBX6</accession>
<dbReference type="AlphaFoldDB" id="A0A9D7FBX6"/>
<dbReference type="Proteomes" id="UP000886602">
    <property type="component" value="Unassembled WGS sequence"/>
</dbReference>
<reference evidence="9" key="1">
    <citation type="submission" date="2020-10" db="EMBL/GenBank/DDBJ databases">
        <title>Connecting structure to function with the recovery of over 1000 high-quality activated sludge metagenome-assembled genomes encoding full-length rRNA genes using long-read sequencing.</title>
        <authorList>
            <person name="Singleton C.M."/>
            <person name="Petriglieri F."/>
            <person name="Kristensen J.M."/>
            <person name="Kirkegaard R.H."/>
            <person name="Michaelsen T.Y."/>
            <person name="Andersen M.H."/>
            <person name="Karst S.M."/>
            <person name="Dueholm M.S."/>
            <person name="Nielsen P.H."/>
            <person name="Albertsen M."/>
        </authorList>
    </citation>
    <scope>NUCLEOTIDE SEQUENCE</scope>
    <source>
        <strain evidence="9">EsbW_18-Q3-R4-48_MAXAC.044</strain>
    </source>
</reference>
<dbReference type="InterPro" id="IPR016032">
    <property type="entry name" value="Sig_transdc_resp-reg_C-effctor"/>
</dbReference>
<dbReference type="InterPro" id="IPR011006">
    <property type="entry name" value="CheY-like_superfamily"/>
</dbReference>
<dbReference type="FunFam" id="3.40.50.2300:FF:000018">
    <property type="entry name" value="DNA-binding transcriptional regulator NtrC"/>
    <property type="match status" value="1"/>
</dbReference>
<dbReference type="InterPro" id="IPR036388">
    <property type="entry name" value="WH-like_DNA-bd_sf"/>
</dbReference>